<reference evidence="3 4" key="1">
    <citation type="journal article" date="2012" name="J. Bacteriol.">
        <title>Genome Sequence of the Filamentous Bacterium Fibrisoma limi BUZ 3T.</title>
        <authorList>
            <person name="Filippini M."/>
            <person name="Qi W."/>
            <person name="Jaenicke S."/>
            <person name="Goesmann A."/>
            <person name="Smits T.H."/>
            <person name="Bagheri H.C."/>
        </authorList>
    </citation>
    <scope>NUCLEOTIDE SEQUENCE [LARGE SCALE GENOMIC DNA]</scope>
    <source>
        <strain evidence="4">BUZ 3T</strain>
    </source>
</reference>
<proteinExistence type="predicted"/>
<dbReference type="RefSeq" id="WP_009281940.1">
    <property type="nucleotide sequence ID" value="NZ_CAIT01000006.1"/>
</dbReference>
<gene>
    <name evidence="3" type="ORF">BN8_02446</name>
</gene>
<dbReference type="AlphaFoldDB" id="I2GHI1"/>
<feature type="signal peptide" evidence="2">
    <location>
        <begin position="1"/>
        <end position="17"/>
    </location>
</feature>
<sequence length="316" mass="36633">MKQALLLALIGSGCWLAARPTDVLSQTGVTLETIRQHAVTNLNENQSFTFSSTATMRKLARRLPKGSQATVVRSLGRVVRSYVETETFQTEYVNWLRAKYPMDETYSDEQIDRLEIRVHQLEVQASQQQSAEQRRLSELEPATLLKTVRGQLQQQEQELAKLSASDRARRAMEIGKVRRMILATEGKPDEFKKQYLAYQVQLSRQQTARTLADEQQRLAEAKERNRVYRSQKAAFEAQENHQALLRKRLSDFIALCDEVKFDARVTNRGRTQEFAEDRYRRKSADWKFLYRLGREPVMEARAFAQEWLADLQKVSA</sequence>
<dbReference type="OrthoDB" id="1409070at2"/>
<comment type="caution">
    <text evidence="3">The sequence shown here is derived from an EMBL/GenBank/DDBJ whole genome shotgun (WGS) entry which is preliminary data.</text>
</comment>
<feature type="chain" id="PRO_5003659449" evidence="2">
    <location>
        <begin position="18"/>
        <end position="316"/>
    </location>
</feature>
<keyword evidence="4" id="KW-1185">Reference proteome</keyword>
<accession>I2GHI1</accession>
<keyword evidence="1" id="KW-0175">Coiled coil</keyword>
<protein>
    <submittedName>
        <fullName evidence="3">Uncharacterized protein</fullName>
    </submittedName>
</protein>
<organism evidence="3 4">
    <name type="scientific">Fibrisoma limi BUZ 3</name>
    <dbReference type="NCBI Taxonomy" id="1185876"/>
    <lineage>
        <taxon>Bacteria</taxon>
        <taxon>Pseudomonadati</taxon>
        <taxon>Bacteroidota</taxon>
        <taxon>Cytophagia</taxon>
        <taxon>Cytophagales</taxon>
        <taxon>Spirosomataceae</taxon>
        <taxon>Fibrisoma</taxon>
    </lineage>
</organism>
<dbReference type="Proteomes" id="UP000009309">
    <property type="component" value="Unassembled WGS sequence"/>
</dbReference>
<name>I2GHI1_9BACT</name>
<evidence type="ECO:0000256" key="2">
    <source>
        <dbReference type="SAM" id="SignalP"/>
    </source>
</evidence>
<keyword evidence="2" id="KW-0732">Signal</keyword>
<evidence type="ECO:0000313" key="4">
    <source>
        <dbReference type="Proteomes" id="UP000009309"/>
    </source>
</evidence>
<dbReference type="EMBL" id="CAIT01000006">
    <property type="protein sequence ID" value="CCH53356.1"/>
    <property type="molecule type" value="Genomic_DNA"/>
</dbReference>
<feature type="coiled-coil region" evidence="1">
    <location>
        <begin position="204"/>
        <end position="238"/>
    </location>
</feature>
<feature type="coiled-coil region" evidence="1">
    <location>
        <begin position="111"/>
        <end position="165"/>
    </location>
</feature>
<evidence type="ECO:0000256" key="1">
    <source>
        <dbReference type="SAM" id="Coils"/>
    </source>
</evidence>
<evidence type="ECO:0000313" key="3">
    <source>
        <dbReference type="EMBL" id="CCH53356.1"/>
    </source>
</evidence>
<dbReference type="eggNOG" id="ENOG5030JP9">
    <property type="taxonomic scope" value="Bacteria"/>
</dbReference>